<evidence type="ECO:0000256" key="2">
    <source>
        <dbReference type="ARBA" id="ARBA00023130"/>
    </source>
</evidence>
<feature type="chain" id="PRO_5043721225" description="Ig-like domain-containing protein" evidence="4">
    <location>
        <begin position="22"/>
        <end position="147"/>
    </location>
</feature>
<protein>
    <recommendedName>
        <fullName evidence="5">Ig-like domain-containing protein</fullName>
    </recommendedName>
</protein>
<dbReference type="EMBL" id="JBBPFD010000002">
    <property type="protein sequence ID" value="KAK7939757.1"/>
    <property type="molecule type" value="Genomic_DNA"/>
</dbReference>
<dbReference type="SUPFAM" id="SSF48726">
    <property type="entry name" value="Immunoglobulin"/>
    <property type="match status" value="1"/>
</dbReference>
<dbReference type="PANTHER" id="PTHR23266">
    <property type="entry name" value="IMMUNOGLOBULIN HEAVY CHAIN"/>
    <property type="match status" value="1"/>
</dbReference>
<dbReference type="InterPro" id="IPR036179">
    <property type="entry name" value="Ig-like_dom_sf"/>
</dbReference>
<evidence type="ECO:0000256" key="1">
    <source>
        <dbReference type="ARBA" id="ARBA00022859"/>
    </source>
</evidence>
<organism evidence="6 7">
    <name type="scientific">Mugilogobius chulae</name>
    <name type="common">yellowstripe goby</name>
    <dbReference type="NCBI Taxonomy" id="88201"/>
    <lineage>
        <taxon>Eukaryota</taxon>
        <taxon>Metazoa</taxon>
        <taxon>Chordata</taxon>
        <taxon>Craniata</taxon>
        <taxon>Vertebrata</taxon>
        <taxon>Euteleostomi</taxon>
        <taxon>Actinopterygii</taxon>
        <taxon>Neopterygii</taxon>
        <taxon>Teleostei</taxon>
        <taxon>Neoteleostei</taxon>
        <taxon>Acanthomorphata</taxon>
        <taxon>Gobiaria</taxon>
        <taxon>Gobiiformes</taxon>
        <taxon>Gobioidei</taxon>
        <taxon>Gobiidae</taxon>
        <taxon>Gobionellinae</taxon>
        <taxon>Mugilogobius</taxon>
    </lineage>
</organism>
<evidence type="ECO:0000256" key="3">
    <source>
        <dbReference type="ARBA" id="ARBA00043265"/>
    </source>
</evidence>
<dbReference type="InterPro" id="IPR013783">
    <property type="entry name" value="Ig-like_fold"/>
</dbReference>
<dbReference type="InterPro" id="IPR007110">
    <property type="entry name" value="Ig-like_dom"/>
</dbReference>
<dbReference type="Gene3D" id="2.60.40.10">
    <property type="entry name" value="Immunoglobulins"/>
    <property type="match status" value="1"/>
</dbReference>
<feature type="signal peptide" evidence="4">
    <location>
        <begin position="1"/>
        <end position="21"/>
    </location>
</feature>
<dbReference type="GO" id="GO:0002250">
    <property type="term" value="P:adaptive immune response"/>
    <property type="evidence" value="ECO:0007669"/>
    <property type="project" value="UniProtKB-KW"/>
</dbReference>
<keyword evidence="1" id="KW-0391">Immunity</keyword>
<keyword evidence="2" id="KW-1064">Adaptive immunity</keyword>
<dbReference type="InterPro" id="IPR050199">
    <property type="entry name" value="IgHV"/>
</dbReference>
<keyword evidence="4" id="KW-0732">Signal</keyword>
<comment type="caution">
    <text evidence="6">The sequence shown here is derived from an EMBL/GenBank/DDBJ whole genome shotgun (WGS) entry which is preliminary data.</text>
</comment>
<evidence type="ECO:0000256" key="4">
    <source>
        <dbReference type="SAM" id="SignalP"/>
    </source>
</evidence>
<proteinExistence type="predicted"/>
<keyword evidence="7" id="KW-1185">Reference proteome</keyword>
<dbReference type="GO" id="GO:0019814">
    <property type="term" value="C:immunoglobulin complex"/>
    <property type="evidence" value="ECO:0007669"/>
    <property type="project" value="UniProtKB-KW"/>
</dbReference>
<reference evidence="7" key="1">
    <citation type="submission" date="2024-04" db="EMBL/GenBank/DDBJ databases">
        <title>Salinicola lusitanus LLJ914,a marine bacterium isolated from the Okinawa Trough.</title>
        <authorList>
            <person name="Li J."/>
        </authorList>
    </citation>
    <scope>NUCLEOTIDE SEQUENCE [LARGE SCALE GENOMIC DNA]</scope>
</reference>
<evidence type="ECO:0000259" key="5">
    <source>
        <dbReference type="PROSITE" id="PS50835"/>
    </source>
</evidence>
<evidence type="ECO:0000313" key="7">
    <source>
        <dbReference type="Proteomes" id="UP001460270"/>
    </source>
</evidence>
<dbReference type="GO" id="GO:0005576">
    <property type="term" value="C:extracellular region"/>
    <property type="evidence" value="ECO:0007669"/>
    <property type="project" value="UniProtKB-ARBA"/>
</dbReference>
<dbReference type="InterPro" id="IPR013106">
    <property type="entry name" value="Ig_V-set"/>
</dbReference>
<dbReference type="Pfam" id="PF07686">
    <property type="entry name" value="V-set"/>
    <property type="match status" value="1"/>
</dbReference>
<gene>
    <name evidence="6" type="ORF">WMY93_003083</name>
</gene>
<keyword evidence="3" id="KW-1280">Immunoglobulin</keyword>
<dbReference type="Proteomes" id="UP001460270">
    <property type="component" value="Unassembled WGS sequence"/>
</dbReference>
<name>A0AAW0Q5G2_9GOBI</name>
<dbReference type="FunFam" id="2.60.40.10:FF:001878">
    <property type="entry name" value="Immunoglobulin heavy variable 1-4"/>
    <property type="match status" value="1"/>
</dbReference>
<sequence length="147" mass="16587">MAVPNITVLLCAVCLFTIVHTWSITESGSAVKRPGESHRLTCSTSGFSFSSYPWNWIRQAPGKGLEWIAFVHTGSSHLYYSKSVEGRFTISRDDSSSQVYLQMSGLRTEDTALYYCARRDTVRQNNTAPGQKLLPLVYCAFQCWFLQ</sequence>
<accession>A0AAW0Q5G2</accession>
<dbReference type="PROSITE" id="PS50835">
    <property type="entry name" value="IG_LIKE"/>
    <property type="match status" value="1"/>
</dbReference>
<dbReference type="InterPro" id="IPR003599">
    <property type="entry name" value="Ig_sub"/>
</dbReference>
<dbReference type="SMART" id="SM00406">
    <property type="entry name" value="IGv"/>
    <property type="match status" value="1"/>
</dbReference>
<dbReference type="SMART" id="SM00409">
    <property type="entry name" value="IG"/>
    <property type="match status" value="1"/>
</dbReference>
<dbReference type="AlphaFoldDB" id="A0AAW0Q5G2"/>
<feature type="domain" description="Ig-like" evidence="5">
    <location>
        <begin position="4"/>
        <end position="116"/>
    </location>
</feature>
<evidence type="ECO:0000313" key="6">
    <source>
        <dbReference type="EMBL" id="KAK7939757.1"/>
    </source>
</evidence>